<accession>A0AC60VYF6</accession>
<sequence>MSQEIESQVLEFVESRYKKGETTASRHVHIRFDTEIENAEQILQKLAQNGMISKKYDEQYQEDRYSSN</sequence>
<dbReference type="Proteomes" id="UP000559653">
    <property type="component" value="Unassembled WGS sequence"/>
</dbReference>
<comment type="caution">
    <text evidence="1">The sequence shown here is derived from an EMBL/GenBank/DDBJ whole genome shotgun (WGS) entry which is preliminary data.</text>
</comment>
<evidence type="ECO:0000313" key="2">
    <source>
        <dbReference type="Proteomes" id="UP000559653"/>
    </source>
</evidence>
<name>A0AC60VYF6_9ARCH</name>
<gene>
    <name evidence="1" type="ORF">H2B03_04785</name>
</gene>
<evidence type="ECO:0000313" key="1">
    <source>
        <dbReference type="EMBL" id="MBA4452474.1"/>
    </source>
</evidence>
<reference evidence="1 2" key="1">
    <citation type="journal article" date="2020" name="Appl. Environ. Microbiol.">
        <title>Genomic Characteristics of a Novel Species of Ammonia-Oxidizing Archaea from the Jiulong River Estuary.</title>
        <authorList>
            <person name="Zou D."/>
            <person name="Wan R."/>
            <person name="Han L."/>
            <person name="Xu M.N."/>
            <person name="Liu Y."/>
            <person name="Liu H."/>
            <person name="Kao S.J."/>
            <person name="Li M."/>
        </authorList>
    </citation>
    <scope>NUCLEOTIDE SEQUENCE [LARGE SCALE GENOMIC DNA]</scope>
    <source>
        <strain evidence="1">W1bin1</strain>
    </source>
</reference>
<protein>
    <submittedName>
        <fullName evidence="1">Uncharacterized protein</fullName>
    </submittedName>
</protein>
<proteinExistence type="predicted"/>
<dbReference type="EMBL" id="JACEMZ010000025">
    <property type="protein sequence ID" value="MBA4452474.1"/>
    <property type="molecule type" value="Genomic_DNA"/>
</dbReference>
<organism evidence="1 2">
    <name type="scientific">Candidatus Nitrosomaritimum aestuariumsis</name>
    <dbReference type="NCBI Taxonomy" id="3342354"/>
    <lineage>
        <taxon>Archaea</taxon>
        <taxon>Nitrososphaerota</taxon>
        <taxon>Nitrososphaeria</taxon>
        <taxon>Nitrosopumilales</taxon>
        <taxon>Nitrosopumilaceae</taxon>
        <taxon>Candidatus Nitrosomaritimum</taxon>
    </lineage>
</organism>